<feature type="domain" description="Ig-like" evidence="12">
    <location>
        <begin position="122"/>
        <end position="218"/>
    </location>
</feature>
<evidence type="ECO:0000256" key="5">
    <source>
        <dbReference type="ARBA" id="ARBA00022692"/>
    </source>
</evidence>
<dbReference type="Gene3D" id="1.20.58.390">
    <property type="entry name" value="Neurotransmitter-gated ion-channel transmembrane domain"/>
    <property type="match status" value="1"/>
</dbReference>
<dbReference type="EMBL" id="UYYG01001154">
    <property type="protein sequence ID" value="VDN56152.1"/>
    <property type="molecule type" value="Genomic_DNA"/>
</dbReference>
<dbReference type="CDD" id="cd18993">
    <property type="entry name" value="LGIC_ECD_GluCl"/>
    <property type="match status" value="1"/>
</dbReference>
<dbReference type="Proteomes" id="UP000038040">
    <property type="component" value="Unplaced"/>
</dbReference>
<evidence type="ECO:0000256" key="2">
    <source>
        <dbReference type="ARBA" id="ARBA00004236"/>
    </source>
</evidence>
<dbReference type="PROSITE" id="PS00236">
    <property type="entry name" value="NEUROTR_ION_CHANNEL"/>
    <property type="match status" value="1"/>
</dbReference>
<reference evidence="13 15" key="2">
    <citation type="submission" date="2018-11" db="EMBL/GenBank/DDBJ databases">
        <authorList>
            <consortium name="Pathogen Informatics"/>
        </authorList>
    </citation>
    <scope>NUCLEOTIDE SEQUENCE [LARGE SCALE GENOMIC DNA]</scope>
</reference>
<dbReference type="InterPro" id="IPR038050">
    <property type="entry name" value="Neuro_actylchol_rec"/>
</dbReference>
<keyword evidence="8 11" id="KW-0406">Ion transport</keyword>
<evidence type="ECO:0000313" key="16">
    <source>
        <dbReference type="WBParaSite" id="DME_0000176501-mRNA-1"/>
    </source>
</evidence>
<evidence type="ECO:0000256" key="6">
    <source>
        <dbReference type="ARBA" id="ARBA00022729"/>
    </source>
</evidence>
<dbReference type="Pfam" id="PF02931">
    <property type="entry name" value="Neur_chan_LBD"/>
    <property type="match status" value="1"/>
</dbReference>
<dbReference type="AlphaFoldDB" id="A0A0N4U4P5"/>
<feature type="transmembrane region" description="Helical" evidence="11">
    <location>
        <begin position="230"/>
        <end position="252"/>
    </location>
</feature>
<evidence type="ECO:0000256" key="1">
    <source>
        <dbReference type="ARBA" id="ARBA00004141"/>
    </source>
</evidence>
<dbReference type="OrthoDB" id="442503at2759"/>
<dbReference type="GO" id="GO:0004888">
    <property type="term" value="F:transmembrane signaling receptor activity"/>
    <property type="evidence" value="ECO:0007669"/>
    <property type="project" value="InterPro"/>
</dbReference>
<gene>
    <name evidence="13" type="ORF">DME_LOCUS6125</name>
</gene>
<evidence type="ECO:0000256" key="11">
    <source>
        <dbReference type="RuleBase" id="RU000687"/>
    </source>
</evidence>
<dbReference type="GO" id="GO:0005230">
    <property type="term" value="F:extracellular ligand-gated monoatomic ion channel activity"/>
    <property type="evidence" value="ECO:0007669"/>
    <property type="project" value="InterPro"/>
</dbReference>
<comment type="subcellular location">
    <subcellularLocation>
        <location evidence="2">Cell membrane</location>
    </subcellularLocation>
    <subcellularLocation>
        <location evidence="1">Membrane</location>
        <topology evidence="1">Multi-pass membrane protein</topology>
    </subcellularLocation>
</comment>
<keyword evidence="9 11" id="KW-0472">Membrane</keyword>
<dbReference type="InterPro" id="IPR018000">
    <property type="entry name" value="Neurotransmitter_ion_chnl_CS"/>
</dbReference>
<evidence type="ECO:0000313" key="13">
    <source>
        <dbReference type="EMBL" id="VDN56152.1"/>
    </source>
</evidence>
<evidence type="ECO:0000256" key="9">
    <source>
        <dbReference type="ARBA" id="ARBA00023136"/>
    </source>
</evidence>
<keyword evidence="5 11" id="KW-0812">Transmembrane</keyword>
<keyword evidence="10 11" id="KW-0407">Ion channel</keyword>
<dbReference type="PRINTS" id="PR00252">
    <property type="entry name" value="NRIONCHANNEL"/>
</dbReference>
<evidence type="ECO:0000256" key="8">
    <source>
        <dbReference type="ARBA" id="ARBA00023065"/>
    </source>
</evidence>
<dbReference type="Gene3D" id="2.70.170.10">
    <property type="entry name" value="Neurotransmitter-gated ion-channel ligand-binding domain"/>
    <property type="match status" value="1"/>
</dbReference>
<sequence length="276" mass="32082">MTIGFITTAELFSNEEINKIIQEKKYDWRISPANGGIRAGFKPVEIEVNVLIRSISRIDDQNMEYETQITLRQSWMDSRLVYGQNDDNKPEYVILDAGQQIWTPDTFFPNEKKSYKHLVEKPNSMIRLYKNGTILYSTRTTLVLFCDMFLQQYPMDTQNCALDIASYAHTTSDITYSWREENPLQLKQHALTASSTFYLRNALSDSCTSESETGIYSCLRIWLEFKRLSSWYVIQIYIPSAMLVILTWVSLWIHHNGINFRIVIATLVLLTLTVLV</sequence>
<evidence type="ECO:0000259" key="12">
    <source>
        <dbReference type="PROSITE" id="PS50835"/>
    </source>
</evidence>
<reference evidence="16" key="1">
    <citation type="submission" date="2017-02" db="UniProtKB">
        <authorList>
            <consortium name="WormBaseParasite"/>
        </authorList>
    </citation>
    <scope>IDENTIFICATION</scope>
</reference>
<dbReference type="PANTHER" id="PTHR18945">
    <property type="entry name" value="NEUROTRANSMITTER GATED ION CHANNEL"/>
    <property type="match status" value="1"/>
</dbReference>
<dbReference type="InterPro" id="IPR007110">
    <property type="entry name" value="Ig-like_dom"/>
</dbReference>
<dbReference type="SUPFAM" id="SSF90112">
    <property type="entry name" value="Neurotransmitter-gated ion-channel transmembrane pore"/>
    <property type="match status" value="1"/>
</dbReference>
<evidence type="ECO:0000256" key="3">
    <source>
        <dbReference type="ARBA" id="ARBA00022448"/>
    </source>
</evidence>
<dbReference type="InterPro" id="IPR006028">
    <property type="entry name" value="GABAA/Glycine_rcpt"/>
</dbReference>
<evidence type="ECO:0000256" key="4">
    <source>
        <dbReference type="ARBA" id="ARBA00022475"/>
    </source>
</evidence>
<dbReference type="SUPFAM" id="SSF63712">
    <property type="entry name" value="Nicotinic receptor ligand binding domain-like"/>
    <property type="match status" value="1"/>
</dbReference>
<proteinExistence type="inferred from homology"/>
<keyword evidence="3 11" id="KW-0813">Transport</keyword>
<dbReference type="WBParaSite" id="DME_0000176501-mRNA-1">
    <property type="protein sequence ID" value="DME_0000176501-mRNA-1"/>
    <property type="gene ID" value="DME_0000176501"/>
</dbReference>
<dbReference type="InterPro" id="IPR036734">
    <property type="entry name" value="Neur_chan_lig-bd_sf"/>
</dbReference>
<keyword evidence="15" id="KW-1185">Reference proteome</keyword>
<dbReference type="FunFam" id="2.70.170.10:FF:000045">
    <property type="entry name" value="Predicted protein"/>
    <property type="match status" value="1"/>
</dbReference>
<evidence type="ECO:0000313" key="14">
    <source>
        <dbReference type="Proteomes" id="UP000038040"/>
    </source>
</evidence>
<dbReference type="InterPro" id="IPR006202">
    <property type="entry name" value="Neur_chan_lig-bd"/>
</dbReference>
<comment type="similarity">
    <text evidence="11">Belongs to the ligand-gated ion channel (TC 1.A.9) family.</text>
</comment>
<dbReference type="PROSITE" id="PS50835">
    <property type="entry name" value="IG_LIKE"/>
    <property type="match status" value="1"/>
</dbReference>
<organism evidence="14 16">
    <name type="scientific">Dracunculus medinensis</name>
    <name type="common">Guinea worm</name>
    <dbReference type="NCBI Taxonomy" id="318479"/>
    <lineage>
        <taxon>Eukaryota</taxon>
        <taxon>Metazoa</taxon>
        <taxon>Ecdysozoa</taxon>
        <taxon>Nematoda</taxon>
        <taxon>Chromadorea</taxon>
        <taxon>Rhabditida</taxon>
        <taxon>Spirurina</taxon>
        <taxon>Dracunculoidea</taxon>
        <taxon>Dracunculidae</taxon>
        <taxon>Dracunculus</taxon>
    </lineage>
</organism>
<keyword evidence="6" id="KW-0732">Signal</keyword>
<dbReference type="STRING" id="318479.A0A0N4U4P5"/>
<comment type="caution">
    <text evidence="11">Lacks conserved residue(s) required for the propagation of feature annotation.</text>
</comment>
<dbReference type="InterPro" id="IPR006201">
    <property type="entry name" value="Neur_channel"/>
</dbReference>
<evidence type="ECO:0000256" key="7">
    <source>
        <dbReference type="ARBA" id="ARBA00022989"/>
    </source>
</evidence>
<dbReference type="Proteomes" id="UP000274756">
    <property type="component" value="Unassembled WGS sequence"/>
</dbReference>
<dbReference type="PRINTS" id="PR00253">
    <property type="entry name" value="GABAARECEPTR"/>
</dbReference>
<dbReference type="InterPro" id="IPR036719">
    <property type="entry name" value="Neuro-gated_channel_TM_sf"/>
</dbReference>
<evidence type="ECO:0000313" key="15">
    <source>
        <dbReference type="Proteomes" id="UP000274756"/>
    </source>
</evidence>
<evidence type="ECO:0000256" key="10">
    <source>
        <dbReference type="ARBA" id="ARBA00023303"/>
    </source>
</evidence>
<protein>
    <submittedName>
        <fullName evidence="16">Ig-like domain-containing protein</fullName>
    </submittedName>
</protein>
<feature type="transmembrane region" description="Helical" evidence="11">
    <location>
        <begin position="258"/>
        <end position="275"/>
    </location>
</feature>
<keyword evidence="4" id="KW-1003">Cell membrane</keyword>
<name>A0A0N4U4P5_DRAME</name>
<accession>A0A0N4U4P5</accession>
<keyword evidence="7 11" id="KW-1133">Transmembrane helix</keyword>
<dbReference type="GO" id="GO:0005886">
    <property type="term" value="C:plasma membrane"/>
    <property type="evidence" value="ECO:0007669"/>
    <property type="project" value="UniProtKB-SubCell"/>
</dbReference>